<comment type="caution">
    <text evidence="1">The sequence shown here is derived from an EMBL/GenBank/DDBJ whole genome shotgun (WGS) entry which is preliminary data.</text>
</comment>
<accession>A0A2S7ZN67</accession>
<sequence length="407" mass="48210">MYMHRNVTDKFIGTVASCDIISIGSWYGDLPDGVPKEVKLNRKDYYIEEIQHISIKEAISVTYGIKWEHISKPVEDKIESLTTKEYSIDESKKQYLLELMGRRFSDDIDLYDEDECAVQVQLINTEDQEFIYEFPFDNTLRAMSILFRQILGMPTLLLFDGNREKDRIQEIHIEVQKNMYQEYGDVNTLNFNWNEPSISIDCNSKQFGHSSHSHSEYVDNQMIHQLKQDIDFHIGETLYSLDSFSLSESHDLDRDPARGGIVTVRIKWAHKEDTLFIGNVTNQYVPTWYKNLINFIHAHTRDKSLQEFLQSNHTSDRRIYTYCSVYIFKINQEFYYRTDRNDIYEGDIVKVPFGSDNAVRTGRVESISYHTRYDVPYDLKRTKFIIDKDLEIIYDTNRYRYDDPYDL</sequence>
<evidence type="ECO:0000313" key="1">
    <source>
        <dbReference type="EMBL" id="PQL24645.1"/>
    </source>
</evidence>
<name>A0A2S7ZN67_9FIRM</name>
<proteinExistence type="predicted"/>
<dbReference type="AlphaFoldDB" id="A0A2S7ZN67"/>
<reference evidence="1 2" key="1">
    <citation type="submission" date="2018-01" db="EMBL/GenBank/DDBJ databases">
        <title>Draft genome sequences of clinical isolates and type strains of oral Veillonella including Veillonella infantum sp., nov.</title>
        <authorList>
            <person name="Mashima I."/>
            <person name="Liao Y.-C."/>
            <person name="Sabharwal A."/>
            <person name="Haase E.M."/>
            <person name="Nakazawa F."/>
            <person name="Scannapieco F.A."/>
        </authorList>
    </citation>
    <scope>NUCLEOTIDE SEQUENCE [LARGE SCALE GENOMIC DNA]</scope>
    <source>
        <strain evidence="1 2">Y6</strain>
    </source>
</reference>
<dbReference type="Proteomes" id="UP000238877">
    <property type="component" value="Unassembled WGS sequence"/>
</dbReference>
<dbReference type="STRING" id="1110546.GCA_001078375_00883"/>
<gene>
    <name evidence="1" type="ORF">VTHSUH11_06590</name>
</gene>
<organism evidence="1 2">
    <name type="scientific">Veillonella tobetsuensis</name>
    <dbReference type="NCBI Taxonomy" id="1110546"/>
    <lineage>
        <taxon>Bacteria</taxon>
        <taxon>Bacillati</taxon>
        <taxon>Bacillota</taxon>
        <taxon>Negativicutes</taxon>
        <taxon>Veillonellales</taxon>
        <taxon>Veillonellaceae</taxon>
        <taxon>Veillonella</taxon>
    </lineage>
</organism>
<protein>
    <submittedName>
        <fullName evidence="1">Uncharacterized protein</fullName>
    </submittedName>
</protein>
<dbReference type="RefSeq" id="WP_105093077.1">
    <property type="nucleotide sequence ID" value="NZ_PPDF01000012.1"/>
</dbReference>
<dbReference type="EMBL" id="PPDF01000012">
    <property type="protein sequence ID" value="PQL24645.1"/>
    <property type="molecule type" value="Genomic_DNA"/>
</dbReference>
<evidence type="ECO:0000313" key="2">
    <source>
        <dbReference type="Proteomes" id="UP000238877"/>
    </source>
</evidence>